<keyword evidence="2" id="KW-1185">Reference proteome</keyword>
<evidence type="ECO:0000313" key="2">
    <source>
        <dbReference type="Proteomes" id="UP000838763"/>
    </source>
</evidence>
<accession>A0A9P1HCR1</accession>
<reference evidence="1" key="1">
    <citation type="submission" date="2022-11" db="EMBL/GenBank/DDBJ databases">
        <authorList>
            <person name="Scott C."/>
            <person name="Bruce N."/>
        </authorList>
    </citation>
    <scope>NUCLEOTIDE SEQUENCE</scope>
</reference>
<protein>
    <submittedName>
        <fullName evidence="1">Uncharacterized protein</fullName>
    </submittedName>
</protein>
<dbReference type="EMBL" id="CALLCH030000021">
    <property type="protein sequence ID" value="CAI4220218.1"/>
    <property type="molecule type" value="Genomic_DNA"/>
</dbReference>
<sequence>MLPVTETVPVGMFLTSQAKVPGTGTGWRGYRQASANLETPSGATIQIFTDTDPTHVIGNTWSYSEIGINHPRLIYNQSEDTSQEILFEYALWQIQWLGFYQEESSVSWFNTTLDPVIEGLGGPYFFSENNTMSVNNTFFEIAESKKSATNSTGTSKTGLADDLKPEKLVARSKPPLNIAPPIGVRCTLSSVAGLATVDGTTSTFSDFERVDPEVLSGSFGAAFGYDAAFILQSVAIEDFYQTTRSSPQVQEGIPTCGTATYTRKPCYRELYLHLAWML</sequence>
<proteinExistence type="predicted"/>
<organism evidence="1 2">
    <name type="scientific">Parascedosporium putredinis</name>
    <dbReference type="NCBI Taxonomy" id="1442378"/>
    <lineage>
        <taxon>Eukaryota</taxon>
        <taxon>Fungi</taxon>
        <taxon>Dikarya</taxon>
        <taxon>Ascomycota</taxon>
        <taxon>Pezizomycotina</taxon>
        <taxon>Sordariomycetes</taxon>
        <taxon>Hypocreomycetidae</taxon>
        <taxon>Microascales</taxon>
        <taxon>Microascaceae</taxon>
        <taxon>Parascedosporium</taxon>
    </lineage>
</organism>
<comment type="caution">
    <text evidence="1">The sequence shown here is derived from an EMBL/GenBank/DDBJ whole genome shotgun (WGS) entry which is preliminary data.</text>
</comment>
<dbReference type="AlphaFoldDB" id="A0A9P1HCR1"/>
<name>A0A9P1HCR1_9PEZI</name>
<gene>
    <name evidence="1" type="ORF">PPNO1_LOCUS9758</name>
</gene>
<evidence type="ECO:0000313" key="1">
    <source>
        <dbReference type="EMBL" id="CAI4220218.1"/>
    </source>
</evidence>
<dbReference type="Proteomes" id="UP000838763">
    <property type="component" value="Unassembled WGS sequence"/>
</dbReference>